<feature type="region of interest" description="Disordered" evidence="1">
    <location>
        <begin position="1"/>
        <end position="30"/>
    </location>
</feature>
<name>A0A2P5CFI3_PARAD</name>
<evidence type="ECO:0000313" key="3">
    <source>
        <dbReference type="Proteomes" id="UP000237105"/>
    </source>
</evidence>
<dbReference type="EMBL" id="JXTB01000136">
    <property type="protein sequence ID" value="PON59813.1"/>
    <property type="molecule type" value="Genomic_DNA"/>
</dbReference>
<reference evidence="3" key="1">
    <citation type="submission" date="2016-06" db="EMBL/GenBank/DDBJ databases">
        <title>Parallel loss of symbiosis genes in relatives of nitrogen-fixing non-legume Parasponia.</title>
        <authorList>
            <person name="Van Velzen R."/>
            <person name="Holmer R."/>
            <person name="Bu F."/>
            <person name="Rutten L."/>
            <person name="Van Zeijl A."/>
            <person name="Liu W."/>
            <person name="Santuari L."/>
            <person name="Cao Q."/>
            <person name="Sharma T."/>
            <person name="Shen D."/>
            <person name="Roswanjaya Y."/>
            <person name="Wardhani T."/>
            <person name="Kalhor M.S."/>
            <person name="Jansen J."/>
            <person name="Van den Hoogen J."/>
            <person name="Gungor B."/>
            <person name="Hartog M."/>
            <person name="Hontelez J."/>
            <person name="Verver J."/>
            <person name="Yang W.-C."/>
            <person name="Schijlen E."/>
            <person name="Repin R."/>
            <person name="Schilthuizen M."/>
            <person name="Schranz E."/>
            <person name="Heidstra R."/>
            <person name="Miyata K."/>
            <person name="Fedorova E."/>
            <person name="Kohlen W."/>
            <person name="Bisseling T."/>
            <person name="Smit S."/>
            <person name="Geurts R."/>
        </authorList>
    </citation>
    <scope>NUCLEOTIDE SEQUENCE [LARGE SCALE GENOMIC DNA]</scope>
    <source>
        <strain evidence="3">cv. WU1-14</strain>
    </source>
</reference>
<proteinExistence type="predicted"/>
<sequence length="76" mass="8787">MAMKSGNKRWRKEDSDEWQRRHKLTSGDQRWRKEGARVGISYPAILLGIINPTTTHGINLGQWTICPVNFCCQTQD</sequence>
<protein>
    <submittedName>
        <fullName evidence="2">Uncharacterized protein</fullName>
    </submittedName>
</protein>
<organism evidence="2 3">
    <name type="scientific">Parasponia andersonii</name>
    <name type="common">Sponia andersonii</name>
    <dbReference type="NCBI Taxonomy" id="3476"/>
    <lineage>
        <taxon>Eukaryota</taxon>
        <taxon>Viridiplantae</taxon>
        <taxon>Streptophyta</taxon>
        <taxon>Embryophyta</taxon>
        <taxon>Tracheophyta</taxon>
        <taxon>Spermatophyta</taxon>
        <taxon>Magnoliopsida</taxon>
        <taxon>eudicotyledons</taxon>
        <taxon>Gunneridae</taxon>
        <taxon>Pentapetalae</taxon>
        <taxon>rosids</taxon>
        <taxon>fabids</taxon>
        <taxon>Rosales</taxon>
        <taxon>Cannabaceae</taxon>
        <taxon>Parasponia</taxon>
    </lineage>
</organism>
<evidence type="ECO:0000256" key="1">
    <source>
        <dbReference type="SAM" id="MobiDB-lite"/>
    </source>
</evidence>
<feature type="compositionally biased region" description="Basic residues" evidence="1">
    <location>
        <begin position="1"/>
        <end position="10"/>
    </location>
</feature>
<dbReference type="Proteomes" id="UP000237105">
    <property type="component" value="Unassembled WGS sequence"/>
</dbReference>
<keyword evidence="3" id="KW-1185">Reference proteome</keyword>
<accession>A0A2P5CFI3</accession>
<gene>
    <name evidence="2" type="ORF">PanWU01x14_157080</name>
</gene>
<dbReference type="AlphaFoldDB" id="A0A2P5CFI3"/>
<evidence type="ECO:0000313" key="2">
    <source>
        <dbReference type="EMBL" id="PON59813.1"/>
    </source>
</evidence>
<comment type="caution">
    <text evidence="2">The sequence shown here is derived from an EMBL/GenBank/DDBJ whole genome shotgun (WGS) entry which is preliminary data.</text>
</comment>